<keyword evidence="1" id="KW-1133">Transmembrane helix</keyword>
<dbReference type="Proteomes" id="UP000034588">
    <property type="component" value="Unassembled WGS sequence"/>
</dbReference>
<dbReference type="EMBL" id="LCQD01000052">
    <property type="protein sequence ID" value="KKW09826.1"/>
    <property type="molecule type" value="Genomic_DNA"/>
</dbReference>
<keyword evidence="1" id="KW-0472">Membrane</keyword>
<protein>
    <submittedName>
        <fullName evidence="2">Uncharacterized protein</fullName>
    </submittedName>
</protein>
<name>A0A0G1VTP2_9BACT</name>
<evidence type="ECO:0000313" key="3">
    <source>
        <dbReference type="Proteomes" id="UP000034588"/>
    </source>
</evidence>
<reference evidence="2 3" key="1">
    <citation type="journal article" date="2015" name="Nature">
        <title>rRNA introns, odd ribosomes, and small enigmatic genomes across a large radiation of phyla.</title>
        <authorList>
            <person name="Brown C.T."/>
            <person name="Hug L.A."/>
            <person name="Thomas B.C."/>
            <person name="Sharon I."/>
            <person name="Castelle C.J."/>
            <person name="Singh A."/>
            <person name="Wilkins M.J."/>
            <person name="Williams K.H."/>
            <person name="Banfield J.F."/>
        </authorList>
    </citation>
    <scope>NUCLEOTIDE SEQUENCE [LARGE SCALE GENOMIC DNA]</scope>
</reference>
<proteinExistence type="predicted"/>
<comment type="caution">
    <text evidence="2">The sequence shown here is derived from an EMBL/GenBank/DDBJ whole genome shotgun (WGS) entry which is preliminary data.</text>
</comment>
<evidence type="ECO:0000256" key="1">
    <source>
        <dbReference type="SAM" id="Phobius"/>
    </source>
</evidence>
<accession>A0A0G1VTP2</accession>
<dbReference type="AlphaFoldDB" id="A0A0G1VTP2"/>
<feature type="non-terminal residue" evidence="2">
    <location>
        <position position="77"/>
    </location>
</feature>
<evidence type="ECO:0000313" key="2">
    <source>
        <dbReference type="EMBL" id="KKW09826.1"/>
    </source>
</evidence>
<feature type="transmembrane region" description="Helical" evidence="1">
    <location>
        <begin position="33"/>
        <end position="51"/>
    </location>
</feature>
<sequence>MALLIGVLLFIGLVAYTGNNLTTGDAGNDVVFNLINITLTLFGFCFIGSIFDKTPGKLKKIEQNLAVTSMTFLTSTL</sequence>
<organism evidence="2 3">
    <name type="scientific">Candidatus Gottesmanbacteria bacterium GW2011_GWB1_49_7</name>
    <dbReference type="NCBI Taxonomy" id="1618448"/>
    <lineage>
        <taxon>Bacteria</taxon>
        <taxon>Candidatus Gottesmaniibacteriota</taxon>
    </lineage>
</organism>
<gene>
    <name evidence="2" type="ORF">UY48_C0052G0005</name>
</gene>
<keyword evidence="1" id="KW-0812">Transmembrane</keyword>